<accession>A0A419I1H4</accession>
<name>A0A419I1H4_9PSEU</name>
<gene>
    <name evidence="2" type="ORF">D5S19_19655</name>
</gene>
<reference evidence="2 3" key="1">
    <citation type="submission" date="2018-09" db="EMBL/GenBank/DDBJ databases">
        <title>YIM PH 21725 draft genome.</title>
        <authorList>
            <person name="Miao C."/>
        </authorList>
    </citation>
    <scope>NUCLEOTIDE SEQUENCE [LARGE SCALE GENOMIC DNA]</scope>
    <source>
        <strain evidence="3">YIM PH21725</strain>
    </source>
</reference>
<protein>
    <submittedName>
        <fullName evidence="2">Flavin reductase</fullName>
    </submittedName>
</protein>
<feature type="domain" description="Flavin reductase like" evidence="1">
    <location>
        <begin position="5"/>
        <end position="105"/>
    </location>
</feature>
<dbReference type="Gene3D" id="2.30.110.10">
    <property type="entry name" value="Electron Transport, Fmn-binding Protein, Chain A"/>
    <property type="match status" value="1"/>
</dbReference>
<evidence type="ECO:0000313" key="2">
    <source>
        <dbReference type="EMBL" id="RJQ83565.1"/>
    </source>
</evidence>
<evidence type="ECO:0000259" key="1">
    <source>
        <dbReference type="Pfam" id="PF01613"/>
    </source>
</evidence>
<dbReference type="AlphaFoldDB" id="A0A419I1H4"/>
<comment type="caution">
    <text evidence="2">The sequence shown here is derived from an EMBL/GenBank/DDBJ whole genome shotgun (WGS) entry which is preliminary data.</text>
</comment>
<dbReference type="InterPro" id="IPR002563">
    <property type="entry name" value="Flavin_Rdtase-like_dom"/>
</dbReference>
<dbReference type="EMBL" id="QZFV01000095">
    <property type="protein sequence ID" value="RJQ83565.1"/>
    <property type="molecule type" value="Genomic_DNA"/>
</dbReference>
<organism evidence="2 3">
    <name type="scientific">Amycolatopsis panacis</name>
    <dbReference type="NCBI Taxonomy" id="2340917"/>
    <lineage>
        <taxon>Bacteria</taxon>
        <taxon>Bacillati</taxon>
        <taxon>Actinomycetota</taxon>
        <taxon>Actinomycetes</taxon>
        <taxon>Pseudonocardiales</taxon>
        <taxon>Pseudonocardiaceae</taxon>
        <taxon>Amycolatopsis</taxon>
    </lineage>
</organism>
<proteinExistence type="predicted"/>
<evidence type="ECO:0000313" key="3">
    <source>
        <dbReference type="Proteomes" id="UP000285112"/>
    </source>
</evidence>
<keyword evidence="3" id="KW-1185">Reference proteome</keyword>
<dbReference type="Pfam" id="PF01613">
    <property type="entry name" value="Flavin_Reduct"/>
    <property type="match status" value="1"/>
</dbReference>
<dbReference type="SUPFAM" id="SSF50475">
    <property type="entry name" value="FMN-binding split barrel"/>
    <property type="match status" value="1"/>
</dbReference>
<dbReference type="GO" id="GO:0010181">
    <property type="term" value="F:FMN binding"/>
    <property type="evidence" value="ECO:0007669"/>
    <property type="project" value="InterPro"/>
</dbReference>
<sequence>MLSAFSVCTIHASLTWPLPTTAGSFVVNVPGHHQQDLTVTFGSRCGDRFAAAIGLAGRSGHPADRVRAYLGAPRPSGSCTLEAGHCVVIGRVTTLGEPSDLQPLLSRRMPFHWRHCL</sequence>
<dbReference type="OrthoDB" id="9792858at2"/>
<dbReference type="InterPro" id="IPR012349">
    <property type="entry name" value="Split_barrel_FMN-bd"/>
</dbReference>
<dbReference type="Proteomes" id="UP000285112">
    <property type="component" value="Unassembled WGS sequence"/>
</dbReference>
<dbReference type="GO" id="GO:0016646">
    <property type="term" value="F:oxidoreductase activity, acting on the CH-NH group of donors, NAD or NADP as acceptor"/>
    <property type="evidence" value="ECO:0007669"/>
    <property type="project" value="UniProtKB-ARBA"/>
</dbReference>